<name>A0ABU2LC39_9ACTN</name>
<organism evidence="2 3">
    <name type="scientific">Streptomyces boetiae</name>
    <dbReference type="NCBI Taxonomy" id="3075541"/>
    <lineage>
        <taxon>Bacteria</taxon>
        <taxon>Bacillati</taxon>
        <taxon>Actinomycetota</taxon>
        <taxon>Actinomycetes</taxon>
        <taxon>Kitasatosporales</taxon>
        <taxon>Streptomycetaceae</taxon>
        <taxon>Streptomyces</taxon>
    </lineage>
</organism>
<dbReference type="InterPro" id="IPR005097">
    <property type="entry name" value="Sacchrp_dh_NADP-bd"/>
</dbReference>
<dbReference type="EMBL" id="JAVREN010000025">
    <property type="protein sequence ID" value="MDT0308753.1"/>
    <property type="molecule type" value="Genomic_DNA"/>
</dbReference>
<feature type="domain" description="Saccharopine dehydrogenase NADP binding" evidence="1">
    <location>
        <begin position="21"/>
        <end position="148"/>
    </location>
</feature>
<dbReference type="InterPro" id="IPR036291">
    <property type="entry name" value="NAD(P)-bd_dom_sf"/>
</dbReference>
<dbReference type="RefSeq" id="WP_311631693.1">
    <property type="nucleotide sequence ID" value="NZ_JAVREN010000025.1"/>
</dbReference>
<dbReference type="SUPFAM" id="SSF51735">
    <property type="entry name" value="NAD(P)-binding Rossmann-fold domains"/>
    <property type="match status" value="1"/>
</dbReference>
<evidence type="ECO:0000313" key="3">
    <source>
        <dbReference type="Proteomes" id="UP001183388"/>
    </source>
</evidence>
<evidence type="ECO:0000259" key="1">
    <source>
        <dbReference type="Pfam" id="PF03435"/>
    </source>
</evidence>
<comment type="caution">
    <text evidence="2">The sequence shown here is derived from an EMBL/GenBank/DDBJ whole genome shotgun (WGS) entry which is preliminary data.</text>
</comment>
<dbReference type="PANTHER" id="PTHR12286:SF5">
    <property type="entry name" value="SACCHAROPINE DEHYDROGENASE-LIKE OXIDOREDUCTASE"/>
    <property type="match status" value="1"/>
</dbReference>
<dbReference type="InterPro" id="IPR051276">
    <property type="entry name" value="Saccharopine_DH-like_oxidrdct"/>
</dbReference>
<gene>
    <name evidence="2" type="ORF">RM780_17550</name>
</gene>
<dbReference type="Proteomes" id="UP001183388">
    <property type="component" value="Unassembled WGS sequence"/>
</dbReference>
<dbReference type="PANTHER" id="PTHR12286">
    <property type="entry name" value="SACCHAROPINE DEHYDROGENASE-LIKE OXIDOREDUCTASE"/>
    <property type="match status" value="1"/>
</dbReference>
<evidence type="ECO:0000313" key="2">
    <source>
        <dbReference type="EMBL" id="MDT0308753.1"/>
    </source>
</evidence>
<dbReference type="Pfam" id="PF03435">
    <property type="entry name" value="Sacchrp_dh_NADP"/>
    <property type="match status" value="1"/>
</dbReference>
<accession>A0ABU2LC39</accession>
<proteinExistence type="predicted"/>
<protein>
    <submittedName>
        <fullName evidence="2">Saccharopine dehydrogenase NADP-binding domain-containing protein</fullName>
    </submittedName>
</protein>
<keyword evidence="3" id="KW-1185">Reference proteome</keyword>
<sequence length="430" mass="44966">MAGNQPDADPRPGDRDRELDIVVYGATGFVGRLVAAHLARSAPEKTRIALAGRSRPRLETVRSGLGERAGDWPLLVAEADDREALERIAGAAHVVLTTVGPYGKYGKELVAACARAGTDYADLCGEVLFVRDCIDAHHGQARATGARIVNACGFDSVPSDLGVHLLHERARAEDAGELAEVTLVLTALRGGFSGGTIDSLRHQIDVMKRDPAARRLAAHPYALSPDRSAEPRLGRQSDLARIPAREVSPALRGTLAPFVMAPFNTRVVRRSNALLGHAYGSGLRYREAMSVGTSPLSPLLAAGVQAGLGALTAGLALPPTRWALDRLLPKPGDGPGEKLRREGHFTADFFARTTTGARLTARVRAQGDPGYAATAVMLGEAALALALDRAALPPTPGGVLTPATALGDALVTRLRAAGMTLTTGAASGRA</sequence>
<dbReference type="Gene3D" id="3.40.50.720">
    <property type="entry name" value="NAD(P)-binding Rossmann-like Domain"/>
    <property type="match status" value="1"/>
</dbReference>
<reference evidence="3" key="1">
    <citation type="submission" date="2023-07" db="EMBL/GenBank/DDBJ databases">
        <title>30 novel species of actinomycetes from the DSMZ collection.</title>
        <authorList>
            <person name="Nouioui I."/>
        </authorList>
    </citation>
    <scope>NUCLEOTIDE SEQUENCE [LARGE SCALE GENOMIC DNA]</scope>
    <source>
        <strain evidence="3">DSM 44917</strain>
    </source>
</reference>